<evidence type="ECO:0000313" key="7">
    <source>
        <dbReference type="Proteomes" id="UP000036890"/>
    </source>
</evidence>
<dbReference type="SFLD" id="SFLDS00019">
    <property type="entry name" value="Glutathione_Transferase_(cytos"/>
    <property type="match status" value="1"/>
</dbReference>
<proteinExistence type="inferred from homology"/>
<dbReference type="Gene3D" id="3.40.30.10">
    <property type="entry name" value="Glutaredoxin"/>
    <property type="match status" value="1"/>
</dbReference>
<reference evidence="6 7" key="1">
    <citation type="journal article" date="2012" name="J. Bacteriol.">
        <title>Genome sequence of a novel nicotine-degrading strain, Pseudomonas geniculata N1.</title>
        <authorList>
            <person name="Tang H."/>
            <person name="Yu H."/>
            <person name="Tai C."/>
            <person name="Huang K."/>
            <person name="Liu Y."/>
            <person name="Wang L."/>
            <person name="Yao Y."/>
            <person name="Wu G."/>
            <person name="Xu P."/>
        </authorList>
    </citation>
    <scope>NUCLEOTIDE SEQUENCE [LARGE SCALE GENOMIC DNA]</scope>
    <source>
        <strain evidence="6 7">N1</strain>
    </source>
</reference>
<dbReference type="InterPro" id="IPR004046">
    <property type="entry name" value="GST_C"/>
</dbReference>
<evidence type="ECO:0000256" key="3">
    <source>
        <dbReference type="RuleBase" id="RU003494"/>
    </source>
</evidence>
<dbReference type="InterPro" id="IPR036249">
    <property type="entry name" value="Thioredoxin-like_sf"/>
</dbReference>
<dbReference type="OrthoDB" id="5958450at2"/>
<dbReference type="SFLD" id="SFLDG01150">
    <property type="entry name" value="Main.1:_Beta-like"/>
    <property type="match status" value="1"/>
</dbReference>
<keyword evidence="2 6" id="KW-0808">Transferase</keyword>
<evidence type="ECO:0000259" key="5">
    <source>
        <dbReference type="PROSITE" id="PS50405"/>
    </source>
</evidence>
<gene>
    <name evidence="6" type="ORF">W7K_18920</name>
</gene>
<dbReference type="InterPro" id="IPR036282">
    <property type="entry name" value="Glutathione-S-Trfase_C_sf"/>
</dbReference>
<dbReference type="InterPro" id="IPR040079">
    <property type="entry name" value="Glutathione_S-Trfase"/>
</dbReference>
<organism evidence="6 7">
    <name type="scientific">Stenotrophomonas geniculata N1</name>
    <dbReference type="NCBI Taxonomy" id="1167641"/>
    <lineage>
        <taxon>Bacteria</taxon>
        <taxon>Pseudomonadati</taxon>
        <taxon>Pseudomonadota</taxon>
        <taxon>Gammaproteobacteria</taxon>
        <taxon>Lysobacterales</taxon>
        <taxon>Lysobacteraceae</taxon>
        <taxon>Stenotrophomonas</taxon>
    </lineage>
</organism>
<dbReference type="SUPFAM" id="SSF47616">
    <property type="entry name" value="GST C-terminal domain-like"/>
    <property type="match status" value="1"/>
</dbReference>
<dbReference type="Gene3D" id="1.20.1050.10">
    <property type="match status" value="1"/>
</dbReference>
<evidence type="ECO:0000256" key="2">
    <source>
        <dbReference type="ARBA" id="ARBA00022679"/>
    </source>
</evidence>
<dbReference type="Pfam" id="PF00043">
    <property type="entry name" value="GST_C"/>
    <property type="match status" value="1"/>
</dbReference>
<dbReference type="SUPFAM" id="SSF52833">
    <property type="entry name" value="Thioredoxin-like"/>
    <property type="match status" value="1"/>
</dbReference>
<dbReference type="FunFam" id="3.40.30.10:FF:000039">
    <property type="entry name" value="Glutathione S-transferase domain"/>
    <property type="match status" value="1"/>
</dbReference>
<comment type="similarity">
    <text evidence="1 3">Belongs to the GST superfamily.</text>
</comment>
<name>A0A0L8A5B9_9GAMM</name>
<dbReference type="CDD" id="cd03047">
    <property type="entry name" value="GST_N_2"/>
    <property type="match status" value="1"/>
</dbReference>
<accession>A0A0L8A5B9</accession>
<evidence type="ECO:0000256" key="1">
    <source>
        <dbReference type="ARBA" id="ARBA00007409"/>
    </source>
</evidence>
<evidence type="ECO:0000313" key="6">
    <source>
        <dbReference type="EMBL" id="KOE97557.1"/>
    </source>
</evidence>
<dbReference type="RefSeq" id="WP_010481150.1">
    <property type="nucleotide sequence ID" value="NZ_AJLO02000041.1"/>
</dbReference>
<dbReference type="EMBL" id="AJLO02000041">
    <property type="protein sequence ID" value="KOE97557.1"/>
    <property type="molecule type" value="Genomic_DNA"/>
</dbReference>
<dbReference type="InterPro" id="IPR010987">
    <property type="entry name" value="Glutathione-S-Trfase_C-like"/>
</dbReference>
<dbReference type="CDD" id="cd03180">
    <property type="entry name" value="GST_C_2"/>
    <property type="match status" value="1"/>
</dbReference>
<dbReference type="SFLD" id="SFLDG00358">
    <property type="entry name" value="Main_(cytGST)"/>
    <property type="match status" value="1"/>
</dbReference>
<dbReference type="AlphaFoldDB" id="A0A0L8A5B9"/>
<comment type="caution">
    <text evidence="6">The sequence shown here is derived from an EMBL/GenBank/DDBJ whole genome shotgun (WGS) entry which is preliminary data.</text>
</comment>
<dbReference type="Proteomes" id="UP000036890">
    <property type="component" value="Unassembled WGS sequence"/>
</dbReference>
<dbReference type="PANTHER" id="PTHR44051:SF19">
    <property type="entry name" value="DISULFIDE-BOND OXIDOREDUCTASE YFCG"/>
    <property type="match status" value="1"/>
</dbReference>
<dbReference type="PROSITE" id="PS50404">
    <property type="entry name" value="GST_NTER"/>
    <property type="match status" value="1"/>
</dbReference>
<dbReference type="PANTHER" id="PTHR44051">
    <property type="entry name" value="GLUTATHIONE S-TRANSFERASE-RELATED"/>
    <property type="match status" value="1"/>
</dbReference>
<dbReference type="InterPro" id="IPR004045">
    <property type="entry name" value="Glutathione_S-Trfase_N"/>
</dbReference>
<dbReference type="GO" id="GO:0016740">
    <property type="term" value="F:transferase activity"/>
    <property type="evidence" value="ECO:0007669"/>
    <property type="project" value="UniProtKB-KW"/>
</dbReference>
<dbReference type="PROSITE" id="PS50405">
    <property type="entry name" value="GST_CTER"/>
    <property type="match status" value="1"/>
</dbReference>
<dbReference type="GeneID" id="86937890"/>
<feature type="domain" description="GST C-terminal" evidence="5">
    <location>
        <begin position="86"/>
        <end position="206"/>
    </location>
</feature>
<sequence>MLKIWGRRNSSNVRKVLWCAEEIGLPYESIEVGGSHGGTQTPEYQAMNPNSLVPVIEDHGLPLWESNAIVRYLSARYALGTLYAEDPMERAQAEKWMDWSTSRMAPLYTDLIWGIMRTAPADRDESRINAAIVRAGDYLAMADATLAKQPWLSGEKFAMGDIPLGSLIYAWFELPIQRPELPHLADWYARLRERPAYQRGVMSPLT</sequence>
<evidence type="ECO:0000259" key="4">
    <source>
        <dbReference type="PROSITE" id="PS50404"/>
    </source>
</evidence>
<feature type="domain" description="GST N-terminal" evidence="4">
    <location>
        <begin position="1"/>
        <end position="81"/>
    </location>
</feature>
<protein>
    <submittedName>
        <fullName evidence="6">Glutathione S-transferase</fullName>
    </submittedName>
</protein>
<dbReference type="Pfam" id="PF02798">
    <property type="entry name" value="GST_N"/>
    <property type="match status" value="1"/>
</dbReference>